<dbReference type="Proteomes" id="UP001246244">
    <property type="component" value="Unassembled WGS sequence"/>
</dbReference>
<feature type="transmembrane region" description="Helical" evidence="6">
    <location>
        <begin position="363"/>
        <end position="386"/>
    </location>
</feature>
<evidence type="ECO:0000256" key="1">
    <source>
        <dbReference type="ARBA" id="ARBA00004141"/>
    </source>
</evidence>
<feature type="transmembrane region" description="Helical" evidence="6">
    <location>
        <begin position="338"/>
        <end position="356"/>
    </location>
</feature>
<comment type="caution">
    <text evidence="7">The sequence shown here is derived from an EMBL/GenBank/DDBJ whole genome shotgun (WGS) entry which is preliminary data.</text>
</comment>
<dbReference type="PANTHER" id="PTHR11706">
    <property type="entry name" value="SOLUTE CARRIER PROTEIN FAMILY 11 MEMBER"/>
    <property type="match status" value="1"/>
</dbReference>
<feature type="transmembrane region" description="Helical" evidence="6">
    <location>
        <begin position="87"/>
        <end position="105"/>
    </location>
</feature>
<sequence>MALRLLKALKGLLGNVGPGFITGAADDDPSGIATYAQTGAIFGYGQLWLVWFTGPFMIVIQQMCGRIGMVTGKGLAGVILEHYSRRLLYVTVSLLVIANTINIGADLGAMASSAQMLLGLPFLFWLIFITGSVIALEIFVPYRTYSRILKYLALTLFSYVLTALVVRLDWKVVFHATLVPHFEFSADYLFNIVAILGTTISPYLFFWQASQEVEEEIVNGQISDMGIGKPRVTQWGVTEMDGDTVVGMFFSQVIMFFIIVTTAATLHAGGVTKIQTASQAAEALRPLAGDLAYLLFAAGIIGTGLLAVPVLAGASAYAVAETAGLKEGLGKKLGWAPGFYAVIAASTMIGMSLNWLGINPIRALYYAAALNGLAAVPVMALVIIIANRKDFMGQFVNSKASNVLGWIIVLIMALAGVALIFNLVTGK</sequence>
<keyword evidence="3 6" id="KW-0812">Transmembrane</keyword>
<evidence type="ECO:0000256" key="3">
    <source>
        <dbReference type="ARBA" id="ARBA00022692"/>
    </source>
</evidence>
<feature type="transmembrane region" description="Helical" evidence="6">
    <location>
        <begin position="117"/>
        <end position="142"/>
    </location>
</feature>
<name>A0ABU2CYB4_9EURY</name>
<evidence type="ECO:0000256" key="4">
    <source>
        <dbReference type="ARBA" id="ARBA00022989"/>
    </source>
</evidence>
<reference evidence="8" key="1">
    <citation type="submission" date="2023-07" db="EMBL/GenBank/DDBJ databases">
        <title>Whole-genome sequencing of a new Methanosarcina sp. Z-7115.</title>
        <authorList>
            <person name="Zhilina T.N."/>
            <person name="Merkel A.Y."/>
        </authorList>
    </citation>
    <scope>NUCLEOTIDE SEQUENCE [LARGE SCALE GENOMIC DNA]</scope>
    <source>
        <strain evidence="8">Z-7115</strain>
    </source>
</reference>
<evidence type="ECO:0000313" key="8">
    <source>
        <dbReference type="Proteomes" id="UP001246244"/>
    </source>
</evidence>
<gene>
    <name evidence="7" type="ORF">RG963_02700</name>
</gene>
<dbReference type="RefSeq" id="WP_310574738.1">
    <property type="nucleotide sequence ID" value="NZ_JAVKPK010000006.1"/>
</dbReference>
<keyword evidence="2" id="KW-0813">Transport</keyword>
<proteinExistence type="predicted"/>
<organism evidence="7 8">
    <name type="scientific">Methanosarcina baikalica</name>
    <dbReference type="NCBI Taxonomy" id="3073890"/>
    <lineage>
        <taxon>Archaea</taxon>
        <taxon>Methanobacteriati</taxon>
        <taxon>Methanobacteriota</taxon>
        <taxon>Stenosarchaea group</taxon>
        <taxon>Methanomicrobia</taxon>
        <taxon>Methanosarcinales</taxon>
        <taxon>Methanosarcinaceae</taxon>
        <taxon>Methanosarcina</taxon>
    </lineage>
</organism>
<dbReference type="Pfam" id="PF01566">
    <property type="entry name" value="Nramp"/>
    <property type="match status" value="1"/>
</dbReference>
<keyword evidence="8" id="KW-1185">Reference proteome</keyword>
<dbReference type="PANTHER" id="PTHR11706:SF33">
    <property type="entry name" value="NATURAL RESISTANCE-ASSOCIATED MACROPHAGE PROTEIN 2"/>
    <property type="match status" value="1"/>
</dbReference>
<evidence type="ECO:0000256" key="5">
    <source>
        <dbReference type="ARBA" id="ARBA00023136"/>
    </source>
</evidence>
<feature type="transmembrane region" description="Helical" evidence="6">
    <location>
        <begin position="148"/>
        <end position="168"/>
    </location>
</feature>
<evidence type="ECO:0000256" key="2">
    <source>
        <dbReference type="ARBA" id="ARBA00022448"/>
    </source>
</evidence>
<feature type="transmembrane region" description="Helical" evidence="6">
    <location>
        <begin position="406"/>
        <end position="424"/>
    </location>
</feature>
<keyword evidence="5 6" id="KW-0472">Membrane</keyword>
<keyword evidence="4 6" id="KW-1133">Transmembrane helix</keyword>
<comment type="subcellular location">
    <subcellularLocation>
        <location evidence="1">Membrane</location>
        <topology evidence="1">Multi-pass membrane protein</topology>
    </subcellularLocation>
</comment>
<evidence type="ECO:0000256" key="6">
    <source>
        <dbReference type="SAM" id="Phobius"/>
    </source>
</evidence>
<evidence type="ECO:0000313" key="7">
    <source>
        <dbReference type="EMBL" id="MDR7664713.1"/>
    </source>
</evidence>
<dbReference type="EMBL" id="JAVKPK010000006">
    <property type="protein sequence ID" value="MDR7664713.1"/>
    <property type="molecule type" value="Genomic_DNA"/>
</dbReference>
<feature type="transmembrane region" description="Helical" evidence="6">
    <location>
        <begin position="291"/>
        <end position="318"/>
    </location>
</feature>
<accession>A0ABU2CYB4</accession>
<feature type="transmembrane region" description="Helical" evidence="6">
    <location>
        <begin position="249"/>
        <end position="270"/>
    </location>
</feature>
<protein>
    <submittedName>
        <fullName evidence="7">Divalent metal cation transporter</fullName>
    </submittedName>
</protein>
<dbReference type="InterPro" id="IPR001046">
    <property type="entry name" value="NRAMP_fam"/>
</dbReference>